<feature type="region of interest" description="Disordered" evidence="1">
    <location>
        <begin position="1"/>
        <end position="65"/>
    </location>
</feature>
<evidence type="ECO:0000313" key="2">
    <source>
        <dbReference type="EMBL" id="KAF6275446.1"/>
    </source>
</evidence>
<name>A0A7J7RH45_MYOMY</name>
<comment type="caution">
    <text evidence="2">The sequence shown here is derived from an EMBL/GenBank/DDBJ whole genome shotgun (WGS) entry which is preliminary data.</text>
</comment>
<organism evidence="2 3">
    <name type="scientific">Myotis myotis</name>
    <name type="common">Greater mouse-eared bat</name>
    <name type="synonym">Vespertilio myotis</name>
    <dbReference type="NCBI Taxonomy" id="51298"/>
    <lineage>
        <taxon>Eukaryota</taxon>
        <taxon>Metazoa</taxon>
        <taxon>Chordata</taxon>
        <taxon>Craniata</taxon>
        <taxon>Vertebrata</taxon>
        <taxon>Euteleostomi</taxon>
        <taxon>Mammalia</taxon>
        <taxon>Eutheria</taxon>
        <taxon>Laurasiatheria</taxon>
        <taxon>Chiroptera</taxon>
        <taxon>Yangochiroptera</taxon>
        <taxon>Vespertilionidae</taxon>
        <taxon>Myotis</taxon>
    </lineage>
</organism>
<gene>
    <name evidence="2" type="ORF">mMyoMyo1_010304</name>
</gene>
<accession>A0A7J7RH45</accession>
<protein>
    <submittedName>
        <fullName evidence="2">Uncharacterized protein</fullName>
    </submittedName>
</protein>
<dbReference type="Proteomes" id="UP000527355">
    <property type="component" value="Unassembled WGS sequence"/>
</dbReference>
<dbReference type="AlphaFoldDB" id="A0A7J7RH45"/>
<dbReference type="EMBL" id="JABWUV010000027">
    <property type="protein sequence ID" value="KAF6275446.1"/>
    <property type="molecule type" value="Genomic_DNA"/>
</dbReference>
<proteinExistence type="predicted"/>
<evidence type="ECO:0000256" key="1">
    <source>
        <dbReference type="SAM" id="MobiDB-lite"/>
    </source>
</evidence>
<reference evidence="2 3" key="1">
    <citation type="journal article" date="2020" name="Nature">
        <title>Six reference-quality genomes reveal evolution of bat adaptations.</title>
        <authorList>
            <person name="Jebb D."/>
            <person name="Huang Z."/>
            <person name="Pippel M."/>
            <person name="Hughes G.M."/>
            <person name="Lavrichenko K."/>
            <person name="Devanna P."/>
            <person name="Winkler S."/>
            <person name="Jermiin L.S."/>
            <person name="Skirmuntt E.C."/>
            <person name="Katzourakis A."/>
            <person name="Burkitt-Gray L."/>
            <person name="Ray D.A."/>
            <person name="Sullivan K.A.M."/>
            <person name="Roscito J.G."/>
            <person name="Kirilenko B.M."/>
            <person name="Davalos L.M."/>
            <person name="Corthals A.P."/>
            <person name="Power M.L."/>
            <person name="Jones G."/>
            <person name="Ransome R.D."/>
            <person name="Dechmann D.K.N."/>
            <person name="Locatelli A.G."/>
            <person name="Puechmaille S.J."/>
            <person name="Fedrigo O."/>
            <person name="Jarvis E.D."/>
            <person name="Hiller M."/>
            <person name="Vernes S.C."/>
            <person name="Myers E.W."/>
            <person name="Teeling E.C."/>
        </authorList>
    </citation>
    <scope>NUCLEOTIDE SEQUENCE [LARGE SCALE GENOMIC DNA]</scope>
    <source>
        <strain evidence="2">MMyoMyo1</strain>
        <tissue evidence="2">Flight muscle</tissue>
    </source>
</reference>
<feature type="compositionally biased region" description="Low complexity" evidence="1">
    <location>
        <begin position="36"/>
        <end position="59"/>
    </location>
</feature>
<feature type="compositionally biased region" description="Gly residues" evidence="1">
    <location>
        <begin position="1"/>
        <end position="14"/>
    </location>
</feature>
<keyword evidence="3" id="KW-1185">Reference proteome</keyword>
<evidence type="ECO:0000313" key="3">
    <source>
        <dbReference type="Proteomes" id="UP000527355"/>
    </source>
</evidence>
<sequence length="139" mass="14795">MGSKPGAGVGGGTGRRLLPRDMPVPRKPLRPEPSRSSRCGSCRRQLSRTCTSSPPTLHPSHPEEPFLAPEIRALSCLSRKLGKNKAARTPPSPCQVGAILEPAPARVLCPLPAAPFLPHPSAPQFTAHHFSSICGQSRE</sequence>